<feature type="compositionally biased region" description="Basic residues" evidence="4">
    <location>
        <begin position="607"/>
        <end position="617"/>
    </location>
</feature>
<dbReference type="InterPro" id="IPR006162">
    <property type="entry name" value="Ppantetheine_attach_site"/>
</dbReference>
<dbReference type="SUPFAM" id="SSF52047">
    <property type="entry name" value="RNI-like"/>
    <property type="match status" value="1"/>
</dbReference>
<dbReference type="AlphaFoldDB" id="A0A6P8YZ79"/>
<dbReference type="Proteomes" id="UP000515158">
    <property type="component" value="Unplaced"/>
</dbReference>
<feature type="compositionally biased region" description="Basic and acidic residues" evidence="4">
    <location>
        <begin position="618"/>
        <end position="635"/>
    </location>
</feature>
<name>A0A6P8YZ79_THRPL</name>
<evidence type="ECO:0000256" key="4">
    <source>
        <dbReference type="SAM" id="MobiDB-lite"/>
    </source>
</evidence>
<dbReference type="Pfam" id="PF13855">
    <property type="entry name" value="LRR_8"/>
    <property type="match status" value="2"/>
</dbReference>
<dbReference type="PANTHER" id="PTHR24373:SF275">
    <property type="entry name" value="TIR DOMAIN-CONTAINING PROTEIN"/>
    <property type="match status" value="1"/>
</dbReference>
<feature type="compositionally biased region" description="Acidic residues" evidence="4">
    <location>
        <begin position="27"/>
        <end position="42"/>
    </location>
</feature>
<keyword evidence="7" id="KW-1185">Reference proteome</keyword>
<feature type="compositionally biased region" description="Basic and acidic residues" evidence="4">
    <location>
        <begin position="1"/>
        <end position="10"/>
    </location>
</feature>
<sequence>MQWDIHDFPSRPRLGGVDGEDYHDAAAGEEDALPDVPDEPSLPDEPSGVCPAACKCRFGVRPLLVDCSNRKLSAFPDPTEIPEEVEVLDLSDNAIRVVPRDLPAWERLQELSLAGNQIAAFPPGALVGLSALEALDLSRNKIASLRHVKPDRFIVNNPVMQVLNLSGNGIQDLGHGSFQSLSSESLHVLDVSKCAVSSIDGEEALAALPALRVLRVADNPLQQLPVFATATELRELDASGCRLRSVPAGVLSALPQLQHLAVSRNPDLAHFLPPQPATPSPRDPDQLSHLLKMPAPWSATLQVLEAEECALHETSFLATLPNVTEVRLRGNRIAALQPGELMDNAVLQHLDLADNRLENLPADAFKGTEDMLKELDLSGNRLTALHPETFSLHLALRSLNVSRNPIASLQLSAPQLRHLDASHAELQVVAEAVLDGMPRLRHLNVSNNPLAALPERAASPGSDPVLHTLDVSFCRLTDLGADSLAALAVLQTLDLRGNRFTDPLKVEAFSENAILQTIRLGDNPWRCDCRTQDFRDMLDFLQAQPPKEDLHSLLCHSPESAQGQSWHAACLAPGAGSMASLGTWVFVAVMVIGVAAVAFGVGMARRVRRGKARRRRQHEQQQEEERRACEQEAERRRLHRRMQMQQQEQLRRQNMRAQQASSPDEPDPHPPSYEEAMFMDRMTKGDEGHSDSDSEEDEAFHEELQRKVARLDSAGRATDVIEEEEDEHTALSNGSGANNGSARGARSAPLNTRL</sequence>
<dbReference type="OrthoDB" id="1574204at2759"/>
<gene>
    <name evidence="8" type="primary">LOC117646246</name>
</gene>
<dbReference type="GO" id="GO:0071944">
    <property type="term" value="C:cell periphery"/>
    <property type="evidence" value="ECO:0007669"/>
    <property type="project" value="UniProtKB-ARBA"/>
</dbReference>
<dbReference type="PROSITE" id="PS00012">
    <property type="entry name" value="PHOSPHOPANTETHEINE"/>
    <property type="match status" value="1"/>
</dbReference>
<feature type="region of interest" description="Disordered" evidence="4">
    <location>
        <begin position="1"/>
        <end position="46"/>
    </location>
</feature>
<organism evidence="8">
    <name type="scientific">Thrips palmi</name>
    <name type="common">Melon thrips</name>
    <dbReference type="NCBI Taxonomy" id="161013"/>
    <lineage>
        <taxon>Eukaryota</taxon>
        <taxon>Metazoa</taxon>
        <taxon>Ecdysozoa</taxon>
        <taxon>Arthropoda</taxon>
        <taxon>Hexapoda</taxon>
        <taxon>Insecta</taxon>
        <taxon>Pterygota</taxon>
        <taxon>Neoptera</taxon>
        <taxon>Paraneoptera</taxon>
        <taxon>Thysanoptera</taxon>
        <taxon>Terebrantia</taxon>
        <taxon>Thripoidea</taxon>
        <taxon>Thripidae</taxon>
        <taxon>Thrips</taxon>
    </lineage>
</organism>
<feature type="transmembrane region" description="Helical" evidence="5">
    <location>
        <begin position="581"/>
        <end position="604"/>
    </location>
</feature>
<dbReference type="InterPro" id="IPR001611">
    <property type="entry name" value="Leu-rich_rpt"/>
</dbReference>
<evidence type="ECO:0000256" key="3">
    <source>
        <dbReference type="ARBA" id="ARBA00022737"/>
    </source>
</evidence>
<dbReference type="GeneID" id="117646246"/>
<reference evidence="8" key="1">
    <citation type="submission" date="2025-08" db="UniProtKB">
        <authorList>
            <consortium name="RefSeq"/>
        </authorList>
    </citation>
    <scope>IDENTIFICATION</scope>
    <source>
        <tissue evidence="8">Total insect</tissue>
    </source>
</reference>
<feature type="domain" description="LRRCT" evidence="6">
    <location>
        <begin position="523"/>
        <end position="571"/>
    </location>
</feature>
<feature type="region of interest" description="Disordered" evidence="4">
    <location>
        <begin position="607"/>
        <end position="754"/>
    </location>
</feature>
<keyword evidence="5" id="KW-0812">Transmembrane</keyword>
<dbReference type="InterPro" id="IPR000483">
    <property type="entry name" value="Cys-rich_flank_reg_C"/>
</dbReference>
<accession>A0A6P8YZ79</accession>
<keyword evidence="3" id="KW-0677">Repeat</keyword>
<dbReference type="SMART" id="SM00369">
    <property type="entry name" value="LRR_TYP"/>
    <property type="match status" value="12"/>
</dbReference>
<evidence type="ECO:0000256" key="5">
    <source>
        <dbReference type="SAM" id="Phobius"/>
    </source>
</evidence>
<dbReference type="Pfam" id="PF13516">
    <property type="entry name" value="LRR_6"/>
    <property type="match status" value="2"/>
</dbReference>
<protein>
    <submittedName>
        <fullName evidence="8">Carboxypeptidase N subunit 2-like</fullName>
    </submittedName>
</protein>
<feature type="compositionally biased region" description="Basic and acidic residues" evidence="4">
    <location>
        <begin position="681"/>
        <end position="692"/>
    </location>
</feature>
<dbReference type="RefSeq" id="XP_034242970.1">
    <property type="nucleotide sequence ID" value="XM_034387079.1"/>
</dbReference>
<evidence type="ECO:0000259" key="6">
    <source>
        <dbReference type="SMART" id="SM00082"/>
    </source>
</evidence>
<keyword evidence="5" id="KW-1133">Transmembrane helix</keyword>
<keyword evidence="1" id="KW-0433">Leucine-rich repeat</keyword>
<evidence type="ECO:0000256" key="2">
    <source>
        <dbReference type="ARBA" id="ARBA00022729"/>
    </source>
</evidence>
<dbReference type="InterPro" id="IPR032675">
    <property type="entry name" value="LRR_dom_sf"/>
</dbReference>
<keyword evidence="5" id="KW-0472">Membrane</keyword>
<dbReference type="InterPro" id="IPR003591">
    <property type="entry name" value="Leu-rich_rpt_typical-subtyp"/>
</dbReference>
<dbReference type="SMART" id="SM00364">
    <property type="entry name" value="LRR_BAC"/>
    <property type="match status" value="4"/>
</dbReference>
<feature type="region of interest" description="Disordered" evidence="4">
    <location>
        <begin position="268"/>
        <end position="288"/>
    </location>
</feature>
<dbReference type="InParanoid" id="A0A6P8YZ79"/>
<evidence type="ECO:0000313" key="7">
    <source>
        <dbReference type="Proteomes" id="UP000515158"/>
    </source>
</evidence>
<dbReference type="Gene3D" id="3.80.10.10">
    <property type="entry name" value="Ribonuclease Inhibitor"/>
    <property type="match status" value="4"/>
</dbReference>
<dbReference type="SUPFAM" id="SSF52058">
    <property type="entry name" value="L domain-like"/>
    <property type="match status" value="1"/>
</dbReference>
<dbReference type="SMART" id="SM00082">
    <property type="entry name" value="LRRCT"/>
    <property type="match status" value="1"/>
</dbReference>
<dbReference type="PANTHER" id="PTHR24373">
    <property type="entry name" value="SLIT RELATED LEUCINE-RICH REPEAT NEURONAL PROTEIN"/>
    <property type="match status" value="1"/>
</dbReference>
<evidence type="ECO:0000256" key="1">
    <source>
        <dbReference type="ARBA" id="ARBA00022614"/>
    </source>
</evidence>
<evidence type="ECO:0000313" key="8">
    <source>
        <dbReference type="RefSeq" id="XP_034242970.1"/>
    </source>
</evidence>
<proteinExistence type="predicted"/>
<dbReference type="KEGG" id="tpal:117646246"/>
<feature type="compositionally biased region" description="Low complexity" evidence="4">
    <location>
        <begin position="732"/>
        <end position="748"/>
    </location>
</feature>
<keyword evidence="2" id="KW-0732">Signal</keyword>
<dbReference type="PROSITE" id="PS51450">
    <property type="entry name" value="LRR"/>
    <property type="match status" value="2"/>
</dbReference>
<feature type="compositionally biased region" description="Basic and acidic residues" evidence="4">
    <location>
        <begin position="701"/>
        <end position="710"/>
    </location>
</feature>
<dbReference type="InterPro" id="IPR050328">
    <property type="entry name" value="Dev_Immune_Receptor"/>
</dbReference>